<keyword evidence="2" id="KW-1185">Reference proteome</keyword>
<dbReference type="Proteomes" id="UP000789375">
    <property type="component" value="Unassembled WGS sequence"/>
</dbReference>
<evidence type="ECO:0000313" key="2">
    <source>
        <dbReference type="Proteomes" id="UP000789375"/>
    </source>
</evidence>
<organism evidence="1 2">
    <name type="scientific">Funneliformis mosseae</name>
    <name type="common">Endomycorrhizal fungus</name>
    <name type="synonym">Glomus mosseae</name>
    <dbReference type="NCBI Taxonomy" id="27381"/>
    <lineage>
        <taxon>Eukaryota</taxon>
        <taxon>Fungi</taxon>
        <taxon>Fungi incertae sedis</taxon>
        <taxon>Mucoromycota</taxon>
        <taxon>Glomeromycotina</taxon>
        <taxon>Glomeromycetes</taxon>
        <taxon>Glomerales</taxon>
        <taxon>Glomeraceae</taxon>
        <taxon>Funneliformis</taxon>
    </lineage>
</organism>
<evidence type="ECO:0000313" key="1">
    <source>
        <dbReference type="EMBL" id="CAG8530584.1"/>
    </source>
</evidence>
<sequence length="57" mass="6419">MTKFLKEKKEEIHWDKLPSDERLGTPISGAQKMKSQSLNFHSNPRCDGALMGITQCG</sequence>
<proteinExistence type="predicted"/>
<protein>
    <submittedName>
        <fullName evidence="1">12117_t:CDS:1</fullName>
    </submittedName>
</protein>
<dbReference type="EMBL" id="CAJVPP010001044">
    <property type="protein sequence ID" value="CAG8530584.1"/>
    <property type="molecule type" value="Genomic_DNA"/>
</dbReference>
<reference evidence="1" key="1">
    <citation type="submission" date="2021-06" db="EMBL/GenBank/DDBJ databases">
        <authorList>
            <person name="Kallberg Y."/>
            <person name="Tangrot J."/>
            <person name="Rosling A."/>
        </authorList>
    </citation>
    <scope>NUCLEOTIDE SEQUENCE</scope>
    <source>
        <strain evidence="1">87-6 pot B 2015</strain>
    </source>
</reference>
<gene>
    <name evidence="1" type="ORF">FMOSSE_LOCUS5488</name>
</gene>
<comment type="caution">
    <text evidence="1">The sequence shown here is derived from an EMBL/GenBank/DDBJ whole genome shotgun (WGS) entry which is preliminary data.</text>
</comment>
<accession>A0A9N9AIA0</accession>
<name>A0A9N9AIA0_FUNMO</name>
<dbReference type="AlphaFoldDB" id="A0A9N9AIA0"/>